<accession>A0ABR4NHI7</accession>
<comment type="subcellular location">
    <subcellularLocation>
        <location evidence="1">Nucleus</location>
    </subcellularLocation>
</comment>
<evidence type="ECO:0000256" key="3">
    <source>
        <dbReference type="ARBA" id="ARBA00023054"/>
    </source>
</evidence>
<comment type="similarity">
    <text evidence="2">Belongs to the Mediator complex subunit 20 family.</text>
</comment>
<dbReference type="EMBL" id="JADGIZ020000004">
    <property type="protein sequence ID" value="KAL2918995.1"/>
    <property type="molecule type" value="Genomic_DNA"/>
</dbReference>
<dbReference type="Pfam" id="PF13868">
    <property type="entry name" value="TPH"/>
    <property type="match status" value="1"/>
</dbReference>
<evidence type="ECO:0000256" key="1">
    <source>
        <dbReference type="ARBA" id="ARBA00004123"/>
    </source>
</evidence>
<dbReference type="InterPro" id="IPR013921">
    <property type="entry name" value="Mediator_Med20"/>
</dbReference>
<evidence type="ECO:0000256" key="2">
    <source>
        <dbReference type="ARBA" id="ARBA00010743"/>
    </source>
</evidence>
<dbReference type="PANTHER" id="PTHR28663:SF1">
    <property type="entry name" value="CILIA- AND FLAGELLA- ASSOCIATED PROTEIN 210"/>
    <property type="match status" value="1"/>
</dbReference>
<keyword evidence="3 5" id="KW-0175">Coiled coil</keyword>
<dbReference type="InterPro" id="IPR043597">
    <property type="entry name" value="TPH_dom"/>
</dbReference>
<evidence type="ECO:0000313" key="9">
    <source>
        <dbReference type="Proteomes" id="UP001527925"/>
    </source>
</evidence>
<keyword evidence="9" id="KW-1185">Reference proteome</keyword>
<reference evidence="8 9" key="1">
    <citation type="submission" date="2023-09" db="EMBL/GenBank/DDBJ databases">
        <title>Pangenome analysis of Batrachochytrium dendrobatidis and related Chytrids.</title>
        <authorList>
            <person name="Yacoub M.N."/>
            <person name="Stajich J.E."/>
            <person name="James T.Y."/>
        </authorList>
    </citation>
    <scope>NUCLEOTIDE SEQUENCE [LARGE SCALE GENOMIC DNA]</scope>
    <source>
        <strain evidence="8 9">JEL0888</strain>
    </source>
</reference>
<evidence type="ECO:0000259" key="7">
    <source>
        <dbReference type="Pfam" id="PF13868"/>
    </source>
</evidence>
<evidence type="ECO:0000256" key="6">
    <source>
        <dbReference type="SAM" id="MobiDB-lite"/>
    </source>
</evidence>
<feature type="region of interest" description="Disordered" evidence="6">
    <location>
        <begin position="458"/>
        <end position="487"/>
    </location>
</feature>
<evidence type="ECO:0000256" key="5">
    <source>
        <dbReference type="SAM" id="Coils"/>
    </source>
</evidence>
<protein>
    <recommendedName>
        <fullName evidence="7">Trichohyalin-plectin-homology domain-containing protein</fullName>
    </recommendedName>
</protein>
<evidence type="ECO:0000313" key="8">
    <source>
        <dbReference type="EMBL" id="KAL2918995.1"/>
    </source>
</evidence>
<feature type="compositionally biased region" description="Basic and acidic residues" evidence="6">
    <location>
        <begin position="458"/>
        <end position="483"/>
    </location>
</feature>
<evidence type="ECO:0000256" key="4">
    <source>
        <dbReference type="ARBA" id="ARBA00023242"/>
    </source>
</evidence>
<proteinExistence type="inferred from homology"/>
<name>A0ABR4NHI7_9FUNG</name>
<feature type="domain" description="Trichohyalin-plectin-homology" evidence="7">
    <location>
        <begin position="177"/>
        <end position="500"/>
    </location>
</feature>
<sequence length="832" mass="93991">MIDSLPAPAGSAHSAGFYVGDSPAAARSPTIVRGKRSDVPLVINALELKKLTQKLEGNQVEERLQQMLSQDREERYRQSKARVKNWDNTFAGQRRMRIAARAERLEEEEAARVEQDKLFRADEISRREAAIQRAKKLQYTETDMVKAFHSRVMLLQVLEVTAYARDTHAVVCLTLFAVFQERDMQMQLKKARKDADSIENEKYHKETVARVEAGLKASAKAEKEAKIKRIQLAKDQLQQQKDNTIRAQHERKVIALEESQRLALADREYHQKQRELEKRRRENAALFNKQLQELRAQIKERDERERQEEKESEASIEAWVNRKAHQTQLKKDLETKWYNDSLNVRQQIGENQFKISSDADAKIEEQIKQRMLERDAKALRDEQERLERKKKNHEELRKFFQDYLQQVKERKQRQKEEDQRTLAEYMRIRDEANAQKEALRAAKLSAGKSLQDFHLKQIERNSEQRSKDKSQRLADAAARREQSQSEDQALLDYMKHTAEEPWAIKNRRLQTFIQSELGRAKPQSRPSTASRRAAQLSNTTNRLGFTNDGYSKMDMMRTCDLVGGDALVMIGEGLRPAALPIHLRPLPPTAPALVASMPDAGQGDDGAGGAGAGCILFVPSTERDSAVYAALTAHLRTTLAHQHTRRWLVSCRLFIQQRQQSAAAGGAGTPLPPRVLYMLSAEHHQPRVHSLVVLADRSRFAETAVVEGGRELGSILAKLKNMWTPRQTAVIEGGEFVRGGVAVRVGLASVGSSPRGILVHLQPMDRSSQQRDTSALDVLAADLQRCIAGTQPSPAPIEIELDAAEYASGSRAGPAAAEALLVVKSLRSQSVL</sequence>
<organism evidence="8 9">
    <name type="scientific">Polyrhizophydium stewartii</name>
    <dbReference type="NCBI Taxonomy" id="2732419"/>
    <lineage>
        <taxon>Eukaryota</taxon>
        <taxon>Fungi</taxon>
        <taxon>Fungi incertae sedis</taxon>
        <taxon>Chytridiomycota</taxon>
        <taxon>Chytridiomycota incertae sedis</taxon>
        <taxon>Chytridiomycetes</taxon>
        <taxon>Rhizophydiales</taxon>
        <taxon>Rhizophydiales incertae sedis</taxon>
        <taxon>Polyrhizophydium</taxon>
    </lineage>
</organism>
<dbReference type="Proteomes" id="UP001527925">
    <property type="component" value="Unassembled WGS sequence"/>
</dbReference>
<keyword evidence="4" id="KW-0539">Nucleus</keyword>
<feature type="coiled-coil region" evidence="5">
    <location>
        <begin position="369"/>
        <end position="442"/>
    </location>
</feature>
<dbReference type="InterPro" id="IPR039986">
    <property type="entry name" value="CFAP210"/>
</dbReference>
<feature type="coiled-coil region" evidence="5">
    <location>
        <begin position="181"/>
        <end position="311"/>
    </location>
</feature>
<feature type="region of interest" description="Disordered" evidence="6">
    <location>
        <begin position="1"/>
        <end position="20"/>
    </location>
</feature>
<gene>
    <name evidence="8" type="ORF">HK105_201265</name>
</gene>
<dbReference type="Pfam" id="PF08612">
    <property type="entry name" value="Med20"/>
    <property type="match status" value="1"/>
</dbReference>
<dbReference type="PANTHER" id="PTHR28663">
    <property type="entry name" value="COILED-COIL DOMAIN-CONTAINING PROTEIN 173"/>
    <property type="match status" value="1"/>
</dbReference>
<comment type="caution">
    <text evidence="8">The sequence shown here is derived from an EMBL/GenBank/DDBJ whole genome shotgun (WGS) entry which is preliminary data.</text>
</comment>